<feature type="compositionally biased region" description="Basic and acidic residues" evidence="1">
    <location>
        <begin position="404"/>
        <end position="413"/>
    </location>
</feature>
<evidence type="ECO:0000313" key="3">
    <source>
        <dbReference type="Proteomes" id="UP001146120"/>
    </source>
</evidence>
<evidence type="ECO:0000313" key="2">
    <source>
        <dbReference type="EMBL" id="DBA02011.1"/>
    </source>
</evidence>
<accession>A0AAV2Z6T1</accession>
<dbReference type="AlphaFoldDB" id="A0AAV2Z6T1"/>
<dbReference type="InterPro" id="IPR052727">
    <property type="entry name" value="Rab4/Rab5_effector"/>
</dbReference>
<dbReference type="InterPro" id="IPR011011">
    <property type="entry name" value="Znf_FYVE_PHD"/>
</dbReference>
<dbReference type="InterPro" id="IPR023393">
    <property type="entry name" value="START-like_dom_sf"/>
</dbReference>
<protein>
    <recommendedName>
        <fullName evidence="4">FYVE-type domain-containing protein</fullName>
    </recommendedName>
</protein>
<dbReference type="Gene3D" id="3.30.530.20">
    <property type="match status" value="1"/>
</dbReference>
<dbReference type="SUPFAM" id="SSF57903">
    <property type="entry name" value="FYVE/PHD zinc finger"/>
    <property type="match status" value="1"/>
</dbReference>
<dbReference type="PANTHER" id="PTHR13510:SF44">
    <property type="entry name" value="RABENOSYN-5"/>
    <property type="match status" value="1"/>
</dbReference>
<feature type="region of interest" description="Disordered" evidence="1">
    <location>
        <begin position="400"/>
        <end position="459"/>
    </location>
</feature>
<organism evidence="2 3">
    <name type="scientific">Lagenidium giganteum</name>
    <dbReference type="NCBI Taxonomy" id="4803"/>
    <lineage>
        <taxon>Eukaryota</taxon>
        <taxon>Sar</taxon>
        <taxon>Stramenopiles</taxon>
        <taxon>Oomycota</taxon>
        <taxon>Peronosporomycetes</taxon>
        <taxon>Pythiales</taxon>
        <taxon>Pythiaceae</taxon>
    </lineage>
</organism>
<feature type="compositionally biased region" description="Polar residues" evidence="1">
    <location>
        <begin position="444"/>
        <end position="453"/>
    </location>
</feature>
<sequence length="459" mass="51576">MPKRIKFPLPKNLFPPLALTEQRENELERLTRSIVEDTVVEYEQHLIHSGRRGVSVDRYKWEPVKTRENVTVYHQRKSSSKGADTRLSSLSNGSGKTDKDVHVLLTTGKILGDLNDVMFGVLSPTEDAMRLKTSYVHDDALDCGVLAPVIPASPIDPFRFLGLKWMVVDAPARVQAFVRKRDFVYVESTGILTRPNGDRIGYHVMHSVECPGVRVLDEYEIVRGKLSFCHLFRQQASGVVELYSKGSYDPLGDMIDSIAIASCSTLLVSSAKLLHCAYMKKLAWLAQNTQPEESLPVVHNGLSTHMACSICRGSFHHMWKREVTCGICCQVVCRRCIFHRKISVERPDMHVIQQKLPFCSGCINLANQENSHMIASQEILNGATTGAYVPDHSRFRHTAFLEESSTRRSDRWKSSSGATTSSAGSYHSSAHKEEEGRRPERDSPQNSPPSSSYRIEYLL</sequence>
<feature type="compositionally biased region" description="Basic and acidic residues" evidence="1">
    <location>
        <begin position="430"/>
        <end position="443"/>
    </location>
</feature>
<keyword evidence="3" id="KW-1185">Reference proteome</keyword>
<dbReference type="PANTHER" id="PTHR13510">
    <property type="entry name" value="FYVE-FINGER-CONTAINING RAB5 EFFECTOR PROTEIN RABENOSYN-5-RELATED"/>
    <property type="match status" value="1"/>
</dbReference>
<reference evidence="2" key="1">
    <citation type="submission" date="2022-11" db="EMBL/GenBank/DDBJ databases">
        <authorList>
            <person name="Morgan W.R."/>
            <person name="Tartar A."/>
        </authorList>
    </citation>
    <scope>NUCLEOTIDE SEQUENCE</scope>
    <source>
        <strain evidence="2">ARSEF 373</strain>
    </source>
</reference>
<comment type="caution">
    <text evidence="2">The sequence shown here is derived from an EMBL/GenBank/DDBJ whole genome shotgun (WGS) entry which is preliminary data.</text>
</comment>
<feature type="region of interest" description="Disordered" evidence="1">
    <location>
        <begin position="73"/>
        <end position="95"/>
    </location>
</feature>
<feature type="compositionally biased region" description="Polar residues" evidence="1">
    <location>
        <begin position="80"/>
        <end position="95"/>
    </location>
</feature>
<name>A0AAV2Z6T1_9STRA</name>
<gene>
    <name evidence="2" type="ORF">N0F65_000258</name>
</gene>
<proteinExistence type="predicted"/>
<dbReference type="EMBL" id="DAKRPA010000037">
    <property type="protein sequence ID" value="DBA02011.1"/>
    <property type="molecule type" value="Genomic_DNA"/>
</dbReference>
<evidence type="ECO:0008006" key="4">
    <source>
        <dbReference type="Google" id="ProtNLM"/>
    </source>
</evidence>
<evidence type="ECO:0000256" key="1">
    <source>
        <dbReference type="SAM" id="MobiDB-lite"/>
    </source>
</evidence>
<feature type="compositionally biased region" description="Low complexity" evidence="1">
    <location>
        <begin position="414"/>
        <end position="428"/>
    </location>
</feature>
<reference evidence="2" key="2">
    <citation type="journal article" date="2023" name="Microbiol Resour">
        <title>Decontamination and Annotation of the Draft Genome Sequence of the Oomycete Lagenidium giganteum ARSEF 373.</title>
        <authorList>
            <person name="Morgan W.R."/>
            <person name="Tartar A."/>
        </authorList>
    </citation>
    <scope>NUCLEOTIDE SEQUENCE</scope>
    <source>
        <strain evidence="2">ARSEF 373</strain>
    </source>
</reference>
<dbReference type="Proteomes" id="UP001146120">
    <property type="component" value="Unassembled WGS sequence"/>
</dbReference>